<dbReference type="CDD" id="cd04486">
    <property type="entry name" value="YhcR_OBF_like"/>
    <property type="match status" value="1"/>
</dbReference>
<dbReference type="InterPro" id="IPR036691">
    <property type="entry name" value="Endo/exonu/phosph_ase_sf"/>
</dbReference>
<dbReference type="Pfam" id="PF19580">
    <property type="entry name" value="Exo_endo_phos_3"/>
    <property type="match status" value="1"/>
</dbReference>
<dbReference type="PANTHER" id="PTHR42834:SF1">
    <property type="entry name" value="ENDONUCLEASE_EXONUCLEASE_PHOSPHATASE FAMILY PROTEIN (AFU_ORTHOLOGUE AFUA_3G09210)"/>
    <property type="match status" value="1"/>
</dbReference>
<sequence length="610" mass="67401">MTKKKTLMRAALAAMMLTGAGLYTAPEMPWQAPLAYAAQQETALHIGDIQGENHISPYNGKKVKDIRGVITFRQSDSVFFIQDEGDGNEKTSDGIMVYAPNTSAGIGDYVSVDGEVIEYYGAGYKGKEETDLTITEIKASKVKQLGRKDLPKPVILDKDRMIPRKVIDSDGLSVFNPDKDAIDFWESLEGMRVEVEQPKILGPQRYGEIFVVPGTHEGPFNNSGGLSITADNMHPEHICLALQGGNAKNFVCKSGDRLNGNVTGVVTYGFGIFKVLTRMNQLPPLVDGGLQPEKTTINPDPNKLLVASYNIENFSANPTKTPDSKVKRLAQSIINDLKKPDIITVLELQDNDGPTDSGDADASKSAKRLTDEILAQSGVQYECVNINPNYNEDGGQPGANIRVAYFYRPDRVQLKSGKVGKANDANKWENGHLSLNPGRINPTDTLYDHTRKSLAAEFTFNGKDVLIVANHLNSKRGDDSLYGKKQPVTFKSEAKRLKMAADIKKFVDAGMAQNPNLNVLLTGDFNDFEFSPVIKTFEGNNMHSVIKDYNLGDRYAYYYQGNNQILDNIIVSNNLKGHYEFDIVHVNSSFMEEHGRVSDHDPLLIQLELQ</sequence>
<dbReference type="InterPro" id="IPR005135">
    <property type="entry name" value="Endo/exonuclease/phosphatase"/>
</dbReference>
<comment type="caution">
    <text evidence="3">The sequence shown here is derived from an EMBL/GenBank/DDBJ whole genome shotgun (WGS) entry which is preliminary data.</text>
</comment>
<dbReference type="SUPFAM" id="SSF56219">
    <property type="entry name" value="DNase I-like"/>
    <property type="match status" value="1"/>
</dbReference>
<dbReference type="PANTHER" id="PTHR42834">
    <property type="entry name" value="ENDONUCLEASE/EXONUCLEASE/PHOSPHATASE FAMILY PROTEIN (AFU_ORTHOLOGUE AFUA_3G09210)"/>
    <property type="match status" value="1"/>
</dbReference>
<protein>
    <recommendedName>
        <fullName evidence="2">Endonuclease/exonuclease/phosphatase domain-containing protein</fullName>
    </recommendedName>
</protein>
<dbReference type="GO" id="GO:0003824">
    <property type="term" value="F:catalytic activity"/>
    <property type="evidence" value="ECO:0007669"/>
    <property type="project" value="InterPro"/>
</dbReference>
<evidence type="ECO:0000259" key="2">
    <source>
        <dbReference type="Pfam" id="PF19580"/>
    </source>
</evidence>
<keyword evidence="1" id="KW-0732">Signal</keyword>
<dbReference type="EMBL" id="SVBY01000006">
    <property type="protein sequence ID" value="MBE6091855.1"/>
    <property type="molecule type" value="Genomic_DNA"/>
</dbReference>
<feature type="signal peptide" evidence="1">
    <location>
        <begin position="1"/>
        <end position="25"/>
    </location>
</feature>
<dbReference type="AlphaFoldDB" id="A0A927WLH6"/>
<gene>
    <name evidence="3" type="ORF">E7201_01535</name>
</gene>
<organism evidence="3 4">
    <name type="scientific">Selenomonas ruminantium</name>
    <dbReference type="NCBI Taxonomy" id="971"/>
    <lineage>
        <taxon>Bacteria</taxon>
        <taxon>Bacillati</taxon>
        <taxon>Bacillota</taxon>
        <taxon>Negativicutes</taxon>
        <taxon>Selenomonadales</taxon>
        <taxon>Selenomonadaceae</taxon>
        <taxon>Selenomonas</taxon>
    </lineage>
</organism>
<evidence type="ECO:0000313" key="3">
    <source>
        <dbReference type="EMBL" id="MBE6091855.1"/>
    </source>
</evidence>
<feature type="chain" id="PRO_5038393560" description="Endonuclease/exonuclease/phosphatase domain-containing protein" evidence="1">
    <location>
        <begin position="26"/>
        <end position="610"/>
    </location>
</feature>
<evidence type="ECO:0000313" key="4">
    <source>
        <dbReference type="Proteomes" id="UP000761380"/>
    </source>
</evidence>
<proteinExistence type="predicted"/>
<dbReference type="Gene3D" id="3.60.10.10">
    <property type="entry name" value="Endonuclease/exonuclease/phosphatase"/>
    <property type="match status" value="1"/>
</dbReference>
<feature type="domain" description="Endonuclease/exonuclease/phosphatase" evidence="2">
    <location>
        <begin position="449"/>
        <end position="579"/>
    </location>
</feature>
<accession>A0A927WLH6</accession>
<evidence type="ECO:0000256" key="1">
    <source>
        <dbReference type="SAM" id="SignalP"/>
    </source>
</evidence>
<reference evidence="3" key="1">
    <citation type="submission" date="2019-04" db="EMBL/GenBank/DDBJ databases">
        <title>Evolution of Biomass-Degrading Anaerobic Consortia Revealed by Metagenomics.</title>
        <authorList>
            <person name="Peng X."/>
        </authorList>
    </citation>
    <scope>NUCLEOTIDE SEQUENCE</scope>
    <source>
        <strain evidence="3">SIG240</strain>
    </source>
</reference>
<dbReference type="Proteomes" id="UP000761380">
    <property type="component" value="Unassembled WGS sequence"/>
</dbReference>
<name>A0A927WLH6_SELRU</name>